<reference evidence="2 3" key="1">
    <citation type="submission" date="2023-09" db="EMBL/GenBank/DDBJ databases">
        <title>Thalassobella suaedae gen. nov., sp. nov., a marine bacterium of the family Flavobacteriaceae isolated from a halophyte Suaeda japonica.</title>
        <authorList>
            <person name="Lee S.Y."/>
            <person name="Hwang C.Y."/>
        </authorList>
    </citation>
    <scope>NUCLEOTIDE SEQUENCE [LARGE SCALE GENOMIC DNA]</scope>
    <source>
        <strain evidence="2 3">HL-DH10</strain>
    </source>
</reference>
<proteinExistence type="predicted"/>
<sequence>MRKYNNREKDFLKLLEEISNDDLEFFSFFLQNKYFTKNKNSALFVLPQQKTALLFIRKGFFDDIKLRKDELKKFIEIVSLVENLKADRYINLIPNPEAQNKSMHIMHDSFKSPKQDSATSNVILNEEGMHLKFPDVSKIYNSRNEIQFEGVKLEEHTYNLIMNNLMGLLFVSEELKDFVRNGFKSTEDLRYRNGQIATWFGLIMALIFGLFGIFNPFDNNKIFNSSEELYQLEPILENNKQIHHDIHEIKKSIENKIKSDSLLNEE</sequence>
<protein>
    <submittedName>
        <fullName evidence="2">Uncharacterized protein</fullName>
    </submittedName>
</protein>
<dbReference type="Proteomes" id="UP001303407">
    <property type="component" value="Chromosome"/>
</dbReference>
<evidence type="ECO:0000313" key="3">
    <source>
        <dbReference type="Proteomes" id="UP001303407"/>
    </source>
</evidence>
<evidence type="ECO:0000256" key="1">
    <source>
        <dbReference type="SAM" id="Phobius"/>
    </source>
</evidence>
<feature type="transmembrane region" description="Helical" evidence="1">
    <location>
        <begin position="196"/>
        <end position="214"/>
    </location>
</feature>
<gene>
    <name evidence="2" type="ORF">RHP49_07985</name>
</gene>
<keyword evidence="3" id="KW-1185">Reference proteome</keyword>
<keyword evidence="1" id="KW-1133">Transmembrane helix</keyword>
<dbReference type="EMBL" id="CP134536">
    <property type="protein sequence ID" value="WNH14181.1"/>
    <property type="molecule type" value="Genomic_DNA"/>
</dbReference>
<accession>A0ABY9Y7J8</accession>
<keyword evidence="1" id="KW-0812">Transmembrane</keyword>
<organism evidence="2 3">
    <name type="scientific">Thalassobellus suaedae</name>
    <dbReference type="NCBI Taxonomy" id="3074124"/>
    <lineage>
        <taxon>Bacteria</taxon>
        <taxon>Pseudomonadati</taxon>
        <taxon>Bacteroidota</taxon>
        <taxon>Flavobacteriia</taxon>
        <taxon>Flavobacteriales</taxon>
        <taxon>Flavobacteriaceae</taxon>
        <taxon>Thalassobellus</taxon>
    </lineage>
</organism>
<dbReference type="RefSeq" id="WP_415864183.1">
    <property type="nucleotide sequence ID" value="NZ_CP134536.1"/>
</dbReference>
<keyword evidence="1" id="KW-0472">Membrane</keyword>
<name>A0ABY9Y7J8_9FLAO</name>
<evidence type="ECO:0000313" key="2">
    <source>
        <dbReference type="EMBL" id="WNH14181.1"/>
    </source>
</evidence>